<evidence type="ECO:0000313" key="2">
    <source>
        <dbReference type="Proteomes" id="UP000748531"/>
    </source>
</evidence>
<comment type="caution">
    <text evidence="1">The sequence shown here is derived from an EMBL/GenBank/DDBJ whole genome shotgun (WGS) entry which is preliminary data.</text>
</comment>
<keyword evidence="2" id="KW-1185">Reference proteome</keyword>
<sequence length="116" mass="13660">MAGLNLRPPAQLNMNEDEALPERWKMWKLEFQDFPTLVRLSSAEEFQMAMFRHVIGKHAGLCINTFPYEADEDPEDLENVTNKLEHNCLRCTNDTLERYKFNRRVQEPGESIDKFV</sequence>
<protein>
    <submittedName>
        <fullName evidence="1">Uncharacterized protein</fullName>
    </submittedName>
</protein>
<accession>A0A8J4SR35</accession>
<dbReference type="EMBL" id="LUCH01001448">
    <property type="protein sequence ID" value="KAF5403052.1"/>
    <property type="molecule type" value="Genomic_DNA"/>
</dbReference>
<reference evidence="1" key="1">
    <citation type="submission" date="2019-05" db="EMBL/GenBank/DDBJ databases">
        <title>Annotation for the trematode Paragonimus heterotremus.</title>
        <authorList>
            <person name="Choi Y.-J."/>
        </authorList>
    </citation>
    <scope>NUCLEOTIDE SEQUENCE</scope>
    <source>
        <strain evidence="1">LC</strain>
    </source>
</reference>
<name>A0A8J4SR35_9TREM</name>
<gene>
    <name evidence="1" type="ORF">PHET_03464</name>
</gene>
<dbReference type="AlphaFoldDB" id="A0A8J4SR35"/>
<organism evidence="1 2">
    <name type="scientific">Paragonimus heterotremus</name>
    <dbReference type="NCBI Taxonomy" id="100268"/>
    <lineage>
        <taxon>Eukaryota</taxon>
        <taxon>Metazoa</taxon>
        <taxon>Spiralia</taxon>
        <taxon>Lophotrochozoa</taxon>
        <taxon>Platyhelminthes</taxon>
        <taxon>Trematoda</taxon>
        <taxon>Digenea</taxon>
        <taxon>Plagiorchiida</taxon>
        <taxon>Troglotremata</taxon>
        <taxon>Troglotrematidae</taxon>
        <taxon>Paragonimus</taxon>
    </lineage>
</organism>
<evidence type="ECO:0000313" key="1">
    <source>
        <dbReference type="EMBL" id="KAF5403052.1"/>
    </source>
</evidence>
<dbReference type="Proteomes" id="UP000748531">
    <property type="component" value="Unassembled WGS sequence"/>
</dbReference>
<proteinExistence type="predicted"/>
<dbReference type="OrthoDB" id="6279138at2759"/>